<evidence type="ECO:0000256" key="4">
    <source>
        <dbReference type="ARBA" id="ARBA00004279"/>
    </source>
</evidence>
<feature type="chain" id="PRO_5042875478" description="Lysosome-associated membrane glycoprotein 5" evidence="22">
    <location>
        <begin position="23"/>
        <end position="337"/>
    </location>
</feature>
<keyword evidence="11 21" id="KW-0472">Membrane</keyword>
<keyword evidence="9 21" id="KW-1133">Transmembrane helix</keyword>
<evidence type="ECO:0000256" key="9">
    <source>
        <dbReference type="ARBA" id="ARBA00022989"/>
    </source>
</evidence>
<proteinExistence type="inferred from homology"/>
<dbReference type="PANTHER" id="PTHR11506">
    <property type="entry name" value="LYSOSOME-ASSOCIATED MEMBRANE GLYCOPROTEIN"/>
    <property type="match status" value="1"/>
</dbReference>
<feature type="domain" description="Lysosome-associated membrane glycoprotein 2-like luminal" evidence="23">
    <location>
        <begin position="137"/>
        <end position="293"/>
    </location>
</feature>
<keyword evidence="10" id="KW-0770">Synapse</keyword>
<evidence type="ECO:0000256" key="22">
    <source>
        <dbReference type="SAM" id="SignalP"/>
    </source>
</evidence>
<evidence type="ECO:0000256" key="1">
    <source>
        <dbReference type="ARBA" id="ARBA00004151"/>
    </source>
</evidence>
<evidence type="ECO:0000313" key="25">
    <source>
        <dbReference type="Proteomes" id="UP001381693"/>
    </source>
</evidence>
<evidence type="ECO:0000256" key="18">
    <source>
        <dbReference type="ARBA" id="ARBA00074379"/>
    </source>
</evidence>
<evidence type="ECO:0000256" key="20">
    <source>
        <dbReference type="SAM" id="MobiDB-lite"/>
    </source>
</evidence>
<reference evidence="24 25" key="1">
    <citation type="submission" date="2023-11" db="EMBL/GenBank/DDBJ databases">
        <title>Halocaridina rubra genome assembly.</title>
        <authorList>
            <person name="Smith C."/>
        </authorList>
    </citation>
    <scope>NUCLEOTIDE SEQUENCE [LARGE SCALE GENOMIC DNA]</scope>
    <source>
        <strain evidence="24">EP-1</strain>
        <tissue evidence="24">Whole</tissue>
    </source>
</reference>
<dbReference type="InterPro" id="IPR048528">
    <property type="entry name" value="Lamp2-like_luminal"/>
</dbReference>
<accession>A0AAN8WR20</accession>
<keyword evidence="7 22" id="KW-0732">Signal</keyword>
<comment type="subcellular location">
    <subcellularLocation>
        <location evidence="4">Cell projection</location>
        <location evidence="4">Dendrite</location>
    </subcellularLocation>
    <subcellularLocation>
        <location evidence="17">Cell projection</location>
        <location evidence="17">Growth cone membrane</location>
        <topology evidence="17">Single-pass type I membrane protein</topology>
    </subcellularLocation>
    <subcellularLocation>
        <location evidence="15">Cytoplasmic vesicle</location>
        <location evidence="15">Secretory vesicle</location>
        <location evidence="15">Synaptic vesicle membrane</location>
        <topology evidence="15">Single-pass type I membrane protein</topology>
    </subcellularLocation>
    <subcellularLocation>
        <location evidence="2">Early endosome membrane</location>
        <topology evidence="2">Single-pass type I membrane protein</topology>
    </subcellularLocation>
    <subcellularLocation>
        <location evidence="1">Endoplasmic reticulum-Golgi intermediate compartment membrane</location>
        <topology evidence="1">Single-pass type I membrane protein</topology>
    </subcellularLocation>
    <subcellularLocation>
        <location evidence="3">Recycling endosome</location>
    </subcellularLocation>
</comment>
<evidence type="ECO:0000256" key="8">
    <source>
        <dbReference type="ARBA" id="ARBA00022753"/>
    </source>
</evidence>
<evidence type="ECO:0000256" key="14">
    <source>
        <dbReference type="ARBA" id="ARBA00023329"/>
    </source>
</evidence>
<evidence type="ECO:0000256" key="10">
    <source>
        <dbReference type="ARBA" id="ARBA00023018"/>
    </source>
</evidence>
<dbReference type="InterPro" id="IPR002000">
    <property type="entry name" value="Lysosome-assoc_membr_glycop"/>
</dbReference>
<sequence>MAKGNLCLVILGALALATWAAAVGSEEESRGGTEYSYPVNDDITELPQFKLYSTIQSSFTEKMKNLHSSEGKTSKGNHNADDNIDSKSDTLSNIVLLEEKKPGKRDGVNATDYEMPIRNMPVAEAYKTSGNGYTRSDGTYMVNDDDEEACVMAYFKCQSTVYYPDAKGDYQSKVISPAEDAEVYGMCDRTGEVSEASVKWAKFVLTLRFGLDDLTDSWFVSRFSLTYDLRDAMFPDSASGLSTVTVASKEGRKFWQTNNAYSFRCLLLHDIALADIYNNTATLHFDEVRVQAFCDTNLFRRPKHCIHRVHRDEMVPVTVGGLLAGSTLLTVAFYGIF</sequence>
<evidence type="ECO:0000256" key="17">
    <source>
        <dbReference type="ARBA" id="ARBA00060492"/>
    </source>
</evidence>
<dbReference type="GO" id="GO:0005886">
    <property type="term" value="C:plasma membrane"/>
    <property type="evidence" value="ECO:0007669"/>
    <property type="project" value="UniProtKB-SubCell"/>
</dbReference>
<evidence type="ECO:0000256" key="15">
    <source>
        <dbReference type="ARBA" id="ARBA00029428"/>
    </source>
</evidence>
<keyword evidence="25" id="KW-1185">Reference proteome</keyword>
<feature type="region of interest" description="Disordered" evidence="20">
    <location>
        <begin position="63"/>
        <end position="87"/>
    </location>
</feature>
<comment type="similarity">
    <text evidence="5">Belongs to the LAMP family.</text>
</comment>
<evidence type="ECO:0000256" key="16">
    <source>
        <dbReference type="ARBA" id="ARBA00053950"/>
    </source>
</evidence>
<dbReference type="GO" id="GO:0031902">
    <property type="term" value="C:late endosome membrane"/>
    <property type="evidence" value="ECO:0007669"/>
    <property type="project" value="TreeGrafter"/>
</dbReference>
<comment type="caution">
    <text evidence="24">The sequence shown here is derived from an EMBL/GenBank/DDBJ whole genome shotgun (WGS) entry which is preliminary data.</text>
</comment>
<keyword evidence="13" id="KW-0966">Cell projection</keyword>
<keyword evidence="6 21" id="KW-0812">Transmembrane</keyword>
<organism evidence="24 25">
    <name type="scientific">Halocaridina rubra</name>
    <name type="common">Hawaiian red shrimp</name>
    <dbReference type="NCBI Taxonomy" id="373956"/>
    <lineage>
        <taxon>Eukaryota</taxon>
        <taxon>Metazoa</taxon>
        <taxon>Ecdysozoa</taxon>
        <taxon>Arthropoda</taxon>
        <taxon>Crustacea</taxon>
        <taxon>Multicrustacea</taxon>
        <taxon>Malacostraca</taxon>
        <taxon>Eumalacostraca</taxon>
        <taxon>Eucarida</taxon>
        <taxon>Decapoda</taxon>
        <taxon>Pleocyemata</taxon>
        <taxon>Caridea</taxon>
        <taxon>Atyoidea</taxon>
        <taxon>Atyidae</taxon>
        <taxon>Halocaridina</taxon>
    </lineage>
</organism>
<dbReference type="Gene3D" id="2.40.160.110">
    <property type="match status" value="1"/>
</dbReference>
<keyword evidence="8" id="KW-0967">Endosome</keyword>
<dbReference type="GO" id="GO:0072594">
    <property type="term" value="P:establishment of protein localization to organelle"/>
    <property type="evidence" value="ECO:0007669"/>
    <property type="project" value="TreeGrafter"/>
</dbReference>
<evidence type="ECO:0000256" key="6">
    <source>
        <dbReference type="ARBA" id="ARBA00022692"/>
    </source>
</evidence>
<name>A0AAN8WR20_HALRR</name>
<evidence type="ECO:0000256" key="7">
    <source>
        <dbReference type="ARBA" id="ARBA00022729"/>
    </source>
</evidence>
<evidence type="ECO:0000256" key="19">
    <source>
        <dbReference type="ARBA" id="ARBA00076257"/>
    </source>
</evidence>
<dbReference type="AlphaFoldDB" id="A0AAN8WR20"/>
<dbReference type="Proteomes" id="UP001381693">
    <property type="component" value="Unassembled WGS sequence"/>
</dbReference>
<keyword evidence="12" id="KW-0325">Glycoprotein</keyword>
<evidence type="ECO:0000256" key="11">
    <source>
        <dbReference type="ARBA" id="ARBA00023136"/>
    </source>
</evidence>
<evidence type="ECO:0000256" key="12">
    <source>
        <dbReference type="ARBA" id="ARBA00023180"/>
    </source>
</evidence>
<evidence type="ECO:0000256" key="21">
    <source>
        <dbReference type="SAM" id="Phobius"/>
    </source>
</evidence>
<dbReference type="EMBL" id="JAXCGZ010021021">
    <property type="protein sequence ID" value="KAK7061162.1"/>
    <property type="molecule type" value="Genomic_DNA"/>
</dbReference>
<gene>
    <name evidence="24" type="ORF">SK128_018898</name>
</gene>
<feature type="transmembrane region" description="Helical" evidence="21">
    <location>
        <begin position="314"/>
        <end position="336"/>
    </location>
</feature>
<evidence type="ECO:0000256" key="5">
    <source>
        <dbReference type="ARBA" id="ARBA00009644"/>
    </source>
</evidence>
<evidence type="ECO:0000256" key="2">
    <source>
        <dbReference type="ARBA" id="ARBA00004158"/>
    </source>
</evidence>
<comment type="function">
    <text evidence="16">Plays a role in short-term synaptic plasticity in a subset of GABAergic neurons in the brain.</text>
</comment>
<evidence type="ECO:0000313" key="24">
    <source>
        <dbReference type="EMBL" id="KAK7061162.1"/>
    </source>
</evidence>
<evidence type="ECO:0000256" key="13">
    <source>
        <dbReference type="ARBA" id="ARBA00023273"/>
    </source>
</evidence>
<dbReference type="PANTHER" id="PTHR11506:SF35">
    <property type="entry name" value="LYSOSOME-ASSOCIATED MEMBRANE GLYCOPROTEIN 5"/>
    <property type="match status" value="1"/>
</dbReference>
<dbReference type="GO" id="GO:0005765">
    <property type="term" value="C:lysosomal membrane"/>
    <property type="evidence" value="ECO:0007669"/>
    <property type="project" value="TreeGrafter"/>
</dbReference>
<dbReference type="Pfam" id="PF01299">
    <property type="entry name" value="Lamp2-like_luminal"/>
    <property type="match status" value="1"/>
</dbReference>
<keyword evidence="14" id="KW-0968">Cytoplasmic vesicle</keyword>
<feature type="non-terminal residue" evidence="24">
    <location>
        <position position="337"/>
    </location>
</feature>
<evidence type="ECO:0000256" key="3">
    <source>
        <dbReference type="ARBA" id="ARBA00004172"/>
    </source>
</evidence>
<feature type="signal peptide" evidence="22">
    <location>
        <begin position="1"/>
        <end position="22"/>
    </location>
</feature>
<protein>
    <recommendedName>
        <fullName evidence="18">Lysosome-associated membrane glycoprotein 5</fullName>
    </recommendedName>
    <alternativeName>
        <fullName evidence="19">Lysosome-associated membrane protein 5</fullName>
    </alternativeName>
</protein>
<evidence type="ECO:0000259" key="23">
    <source>
        <dbReference type="Pfam" id="PF01299"/>
    </source>
</evidence>